<dbReference type="AlphaFoldDB" id="V8CDC1"/>
<dbReference type="InterPro" id="IPR027417">
    <property type="entry name" value="P-loop_NTPase"/>
</dbReference>
<dbReference type="InterPro" id="IPR003593">
    <property type="entry name" value="AAA+_ATPase"/>
</dbReference>
<accession>V8CDC1</accession>
<evidence type="ECO:0000256" key="2">
    <source>
        <dbReference type="ARBA" id="ARBA00022741"/>
    </source>
</evidence>
<proteinExistence type="predicted"/>
<dbReference type="Pfam" id="PF00005">
    <property type="entry name" value="ABC_tran"/>
    <property type="match status" value="1"/>
</dbReference>
<dbReference type="HOGENOM" id="CLU_000604_1_2_7"/>
<dbReference type="Proteomes" id="UP000018731">
    <property type="component" value="Unassembled WGS sequence"/>
</dbReference>
<dbReference type="GO" id="GO:0005524">
    <property type="term" value="F:ATP binding"/>
    <property type="evidence" value="ECO:0007669"/>
    <property type="project" value="UniProtKB-KW"/>
</dbReference>
<evidence type="ECO:0000313" key="6">
    <source>
        <dbReference type="EMBL" id="ETD25097.1"/>
    </source>
</evidence>
<keyword evidence="1" id="KW-0813">Transport</keyword>
<name>V8CDC1_9HELI</name>
<gene>
    <name evidence="6" type="ORF">HMPREF2086_00432</name>
</gene>
<organism evidence="6 7">
    <name type="scientific">Helicobacter macacae MIT 99-5501</name>
    <dbReference type="NCBI Taxonomy" id="1357400"/>
    <lineage>
        <taxon>Bacteria</taxon>
        <taxon>Pseudomonadati</taxon>
        <taxon>Campylobacterota</taxon>
        <taxon>Epsilonproteobacteria</taxon>
        <taxon>Campylobacterales</taxon>
        <taxon>Helicobacteraceae</taxon>
        <taxon>Helicobacter</taxon>
    </lineage>
</organism>
<dbReference type="Gene3D" id="3.40.50.300">
    <property type="entry name" value="P-loop containing nucleotide triphosphate hydrolases"/>
    <property type="match status" value="1"/>
</dbReference>
<dbReference type="InterPro" id="IPR051782">
    <property type="entry name" value="ABC_Transporter_VariousFunc"/>
</dbReference>
<comment type="caution">
    <text evidence="6">The sequence shown here is derived from an EMBL/GenBank/DDBJ whole genome shotgun (WGS) entry which is preliminary data.</text>
</comment>
<dbReference type="PANTHER" id="PTHR42939">
    <property type="entry name" value="ABC TRANSPORTER ATP-BINDING PROTEIN ALBC-RELATED"/>
    <property type="match status" value="1"/>
</dbReference>
<keyword evidence="2" id="KW-0547">Nucleotide-binding</keyword>
<feature type="compositionally biased region" description="Low complexity" evidence="4">
    <location>
        <begin position="179"/>
        <end position="195"/>
    </location>
</feature>
<dbReference type="CDD" id="cd03230">
    <property type="entry name" value="ABC_DR_subfamily_A"/>
    <property type="match status" value="1"/>
</dbReference>
<dbReference type="PANTHER" id="PTHR42939:SF1">
    <property type="entry name" value="ABC TRANSPORTER ATP-BINDING PROTEIN ALBC-RELATED"/>
    <property type="match status" value="1"/>
</dbReference>
<feature type="domain" description="ABC transporter" evidence="5">
    <location>
        <begin position="3"/>
        <end position="256"/>
    </location>
</feature>
<dbReference type="PROSITE" id="PS50893">
    <property type="entry name" value="ABC_TRANSPORTER_2"/>
    <property type="match status" value="1"/>
</dbReference>
<dbReference type="RefSeq" id="WP_023927112.1">
    <property type="nucleotide sequence ID" value="NZ_KI669454.1"/>
</dbReference>
<dbReference type="GO" id="GO:0016887">
    <property type="term" value="F:ATP hydrolysis activity"/>
    <property type="evidence" value="ECO:0007669"/>
    <property type="project" value="InterPro"/>
</dbReference>
<dbReference type="eggNOG" id="COG1131">
    <property type="taxonomic scope" value="Bacteria"/>
</dbReference>
<evidence type="ECO:0000256" key="3">
    <source>
        <dbReference type="ARBA" id="ARBA00022840"/>
    </source>
</evidence>
<keyword evidence="7" id="KW-1185">Reference proteome</keyword>
<dbReference type="SMART" id="SM00382">
    <property type="entry name" value="AAA"/>
    <property type="match status" value="1"/>
</dbReference>
<protein>
    <recommendedName>
        <fullName evidence="5">ABC transporter domain-containing protein</fullName>
    </recommendedName>
</protein>
<sequence length="262" mass="29390">MLLNIQNLTKFYGTKLALDSVSLNLQEGKIVGLLGPNGSGKTTLIKVLLGLLKQYSGEVKFCDKPIDDMAKAHIAYLPDKNHIPLHWNLKWAFEFFGDFFDDFDYERAGDLSERLKLDTKSKIKTFSKGGREKVALLLTLARKARLYIFDEPIAGVDPVAREEVFSLIMRYCKNSQDTSLESLPSNPNEPNGSNGHISAKSGKDYNPSVLIATHLIYDVEQILDEAIFLSYGKVLAHKSVADFTRNGRENPINLEQAFKEAF</sequence>
<keyword evidence="3" id="KW-0067">ATP-binding</keyword>
<evidence type="ECO:0000259" key="5">
    <source>
        <dbReference type="PROSITE" id="PS50893"/>
    </source>
</evidence>
<dbReference type="SUPFAM" id="SSF52540">
    <property type="entry name" value="P-loop containing nucleoside triphosphate hydrolases"/>
    <property type="match status" value="1"/>
</dbReference>
<dbReference type="OrthoDB" id="9778870at2"/>
<evidence type="ECO:0000313" key="7">
    <source>
        <dbReference type="Proteomes" id="UP000018731"/>
    </source>
</evidence>
<dbReference type="STRING" id="1357400.HMPREF2086_00432"/>
<reference evidence="6 7" key="1">
    <citation type="journal article" date="2014" name="Genome Announc.">
        <title>Draft genome sequences of six enterohepatic helicobacter species isolated from humans and one from rhesus macaques.</title>
        <authorList>
            <person name="Shen Z."/>
            <person name="Sheh A."/>
            <person name="Young S.K."/>
            <person name="Abouelliel A."/>
            <person name="Ward D.V."/>
            <person name="Earl A.M."/>
            <person name="Fox J.G."/>
        </authorList>
    </citation>
    <scope>NUCLEOTIDE SEQUENCE [LARGE SCALE GENOMIC DNA]</scope>
    <source>
        <strain evidence="6 7">MIT 99-5501</strain>
    </source>
</reference>
<dbReference type="EMBL" id="AZJI01000001">
    <property type="protein sequence ID" value="ETD25097.1"/>
    <property type="molecule type" value="Genomic_DNA"/>
</dbReference>
<feature type="region of interest" description="Disordered" evidence="4">
    <location>
        <begin position="179"/>
        <end position="199"/>
    </location>
</feature>
<evidence type="ECO:0000256" key="1">
    <source>
        <dbReference type="ARBA" id="ARBA00022448"/>
    </source>
</evidence>
<dbReference type="InterPro" id="IPR003439">
    <property type="entry name" value="ABC_transporter-like_ATP-bd"/>
</dbReference>
<dbReference type="PATRIC" id="fig|1357400.3.peg.584"/>
<evidence type="ECO:0000256" key="4">
    <source>
        <dbReference type="SAM" id="MobiDB-lite"/>
    </source>
</evidence>